<dbReference type="PANTHER" id="PTHR22950">
    <property type="entry name" value="AMINO ACID TRANSPORTER"/>
    <property type="match status" value="1"/>
</dbReference>
<protein>
    <recommendedName>
        <fullName evidence="8">Amino acid transporter transmembrane domain-containing protein</fullName>
    </recommendedName>
</protein>
<dbReference type="AlphaFoldDB" id="A0A9P4UH74"/>
<feature type="transmembrane region" description="Helical" evidence="7">
    <location>
        <begin position="245"/>
        <end position="268"/>
    </location>
</feature>
<evidence type="ECO:0000259" key="8">
    <source>
        <dbReference type="Pfam" id="PF01490"/>
    </source>
</evidence>
<feature type="compositionally biased region" description="Basic and acidic residues" evidence="6">
    <location>
        <begin position="99"/>
        <end position="109"/>
    </location>
</feature>
<feature type="transmembrane region" description="Helical" evidence="7">
    <location>
        <begin position="336"/>
        <end position="354"/>
    </location>
</feature>
<evidence type="ECO:0000256" key="7">
    <source>
        <dbReference type="SAM" id="Phobius"/>
    </source>
</evidence>
<evidence type="ECO:0000256" key="4">
    <source>
        <dbReference type="ARBA" id="ARBA00022989"/>
    </source>
</evidence>
<evidence type="ECO:0000313" key="9">
    <source>
        <dbReference type="EMBL" id="KAF2451894.1"/>
    </source>
</evidence>
<comment type="similarity">
    <text evidence="2">Belongs to the amino acid/polyamine transporter 2 family.</text>
</comment>
<gene>
    <name evidence="9" type="ORF">P171DRAFT_515817</name>
</gene>
<comment type="caution">
    <text evidence="9">The sequence shown here is derived from an EMBL/GenBank/DDBJ whole genome shotgun (WGS) entry which is preliminary data.</text>
</comment>
<feature type="domain" description="Amino acid transporter transmembrane" evidence="8">
    <location>
        <begin position="134"/>
        <end position="506"/>
    </location>
</feature>
<evidence type="ECO:0000313" key="10">
    <source>
        <dbReference type="Proteomes" id="UP000799764"/>
    </source>
</evidence>
<feature type="transmembrane region" description="Helical" evidence="7">
    <location>
        <begin position="485"/>
        <end position="505"/>
    </location>
</feature>
<feature type="transmembrane region" description="Helical" evidence="7">
    <location>
        <begin position="417"/>
        <end position="439"/>
    </location>
</feature>
<evidence type="ECO:0000256" key="6">
    <source>
        <dbReference type="SAM" id="MobiDB-lite"/>
    </source>
</evidence>
<sequence>MATGHASGALLGGVADPRHLAETDAIATGIHGSVDGLQAQSRPNIYNDAKIKFEEYHYWANRSRELENRIESNRGWLSSVFKRKDEKSSEEPVSIPAGDPHEKGSKKPNDATVPDGASAITDYEWINARGATRTATWGSIFYLITTDILGPYNVPWAVSRMGYGPGFALYTVFGSLALYSSLQLWQMFIGLDSTRYPLRNYGDLAFRVYGNRARYLFNILQMFQFFLMVALITESNGQSLAQMAAGSSGTGFLCFVAAEGITAIIGLLLGQIRTLQRLGWLANVAVWLNVIVMVMTMIVVHKYPPNYEAAEIANNVKEGPIVTSANWPEGLGLSDYMGGVMNCVYAYGGAVLFNELMAEMRKPMDFWKSLVCAEAFIYAVYITMGMVVYSAQGQFTYPLAYQGIPSSAYSWQTFGNAVSYVSALIAMALYGNIGIKVIYASVLQDILNFPPLDQKTGKILWVIIVPIYWGLAFVVAAAVPQIANLVALVGALCIMQFQYTFPPLLKVGYNVQKDAMLPEETFDPATGQLQRADFGVKRWIRGYMKKPIWNTFDVLFGLAALATAGLGIWAAAINMKAQFEASGITPFTCKNPAG</sequence>
<proteinExistence type="inferred from homology"/>
<evidence type="ECO:0000256" key="1">
    <source>
        <dbReference type="ARBA" id="ARBA00004141"/>
    </source>
</evidence>
<feature type="region of interest" description="Disordered" evidence="6">
    <location>
        <begin position="87"/>
        <end position="115"/>
    </location>
</feature>
<dbReference type="Pfam" id="PF01490">
    <property type="entry name" value="Aa_trans"/>
    <property type="match status" value="1"/>
</dbReference>
<evidence type="ECO:0000256" key="3">
    <source>
        <dbReference type="ARBA" id="ARBA00022692"/>
    </source>
</evidence>
<organism evidence="9 10">
    <name type="scientific">Karstenula rhodostoma CBS 690.94</name>
    <dbReference type="NCBI Taxonomy" id="1392251"/>
    <lineage>
        <taxon>Eukaryota</taxon>
        <taxon>Fungi</taxon>
        <taxon>Dikarya</taxon>
        <taxon>Ascomycota</taxon>
        <taxon>Pezizomycotina</taxon>
        <taxon>Dothideomycetes</taxon>
        <taxon>Pleosporomycetidae</taxon>
        <taxon>Pleosporales</taxon>
        <taxon>Massarineae</taxon>
        <taxon>Didymosphaeriaceae</taxon>
        <taxon>Karstenula</taxon>
    </lineage>
</organism>
<dbReference type="PANTHER" id="PTHR22950:SF461">
    <property type="entry name" value="AMINO ACID TRANSPORTER TRANSMEMBRANE DOMAIN-CONTAINING PROTEIN"/>
    <property type="match status" value="1"/>
</dbReference>
<dbReference type="GO" id="GO:0015179">
    <property type="term" value="F:L-amino acid transmembrane transporter activity"/>
    <property type="evidence" value="ECO:0007669"/>
    <property type="project" value="TreeGrafter"/>
</dbReference>
<comment type="subcellular location">
    <subcellularLocation>
        <location evidence="1">Membrane</location>
        <topology evidence="1">Multi-pass membrane protein</topology>
    </subcellularLocation>
</comment>
<feature type="transmembrane region" description="Helical" evidence="7">
    <location>
        <begin position="215"/>
        <end position="233"/>
    </location>
</feature>
<evidence type="ECO:0000256" key="5">
    <source>
        <dbReference type="ARBA" id="ARBA00023136"/>
    </source>
</evidence>
<keyword evidence="3 7" id="KW-0812">Transmembrane</keyword>
<dbReference type="EMBL" id="MU001492">
    <property type="protein sequence ID" value="KAF2451894.1"/>
    <property type="molecule type" value="Genomic_DNA"/>
</dbReference>
<feature type="transmembrane region" description="Helical" evidence="7">
    <location>
        <begin position="375"/>
        <end position="397"/>
    </location>
</feature>
<accession>A0A9P4UH74</accession>
<name>A0A9P4UH74_9PLEO</name>
<feature type="transmembrane region" description="Helical" evidence="7">
    <location>
        <begin position="280"/>
        <end position="300"/>
    </location>
</feature>
<dbReference type="InterPro" id="IPR013057">
    <property type="entry name" value="AA_transpt_TM"/>
</dbReference>
<dbReference type="Proteomes" id="UP000799764">
    <property type="component" value="Unassembled WGS sequence"/>
</dbReference>
<dbReference type="GO" id="GO:0016020">
    <property type="term" value="C:membrane"/>
    <property type="evidence" value="ECO:0007669"/>
    <property type="project" value="UniProtKB-SubCell"/>
</dbReference>
<feature type="transmembrane region" description="Helical" evidence="7">
    <location>
        <begin position="548"/>
        <end position="572"/>
    </location>
</feature>
<keyword evidence="4 7" id="KW-1133">Transmembrane helix</keyword>
<feature type="transmembrane region" description="Helical" evidence="7">
    <location>
        <begin position="167"/>
        <end position="189"/>
    </location>
</feature>
<reference evidence="9" key="1">
    <citation type="journal article" date="2020" name="Stud. Mycol.">
        <title>101 Dothideomycetes genomes: a test case for predicting lifestyles and emergence of pathogens.</title>
        <authorList>
            <person name="Haridas S."/>
            <person name="Albert R."/>
            <person name="Binder M."/>
            <person name="Bloem J."/>
            <person name="Labutti K."/>
            <person name="Salamov A."/>
            <person name="Andreopoulos B."/>
            <person name="Baker S."/>
            <person name="Barry K."/>
            <person name="Bills G."/>
            <person name="Bluhm B."/>
            <person name="Cannon C."/>
            <person name="Castanera R."/>
            <person name="Culley D."/>
            <person name="Daum C."/>
            <person name="Ezra D."/>
            <person name="Gonzalez J."/>
            <person name="Henrissat B."/>
            <person name="Kuo A."/>
            <person name="Liang C."/>
            <person name="Lipzen A."/>
            <person name="Lutzoni F."/>
            <person name="Magnuson J."/>
            <person name="Mondo S."/>
            <person name="Nolan M."/>
            <person name="Ohm R."/>
            <person name="Pangilinan J."/>
            <person name="Park H.-J."/>
            <person name="Ramirez L."/>
            <person name="Alfaro M."/>
            <person name="Sun H."/>
            <person name="Tritt A."/>
            <person name="Yoshinaga Y."/>
            <person name="Zwiers L.-H."/>
            <person name="Turgeon B."/>
            <person name="Goodwin S."/>
            <person name="Spatafora J."/>
            <person name="Crous P."/>
            <person name="Grigoriev I."/>
        </authorList>
    </citation>
    <scope>NUCLEOTIDE SEQUENCE</scope>
    <source>
        <strain evidence="9">CBS 690.94</strain>
    </source>
</reference>
<evidence type="ECO:0000256" key="2">
    <source>
        <dbReference type="ARBA" id="ARBA00008066"/>
    </source>
</evidence>
<keyword evidence="10" id="KW-1185">Reference proteome</keyword>
<dbReference type="OrthoDB" id="40134at2759"/>
<keyword evidence="5 7" id="KW-0472">Membrane</keyword>
<feature type="transmembrane region" description="Helical" evidence="7">
    <location>
        <begin position="459"/>
        <end position="479"/>
    </location>
</feature>